<dbReference type="Proteomes" id="UP000494040">
    <property type="component" value="Unassembled WGS sequence"/>
</dbReference>
<dbReference type="OMA" id="KRAPNLM"/>
<dbReference type="Gene3D" id="2.130.10.10">
    <property type="entry name" value="YVTN repeat-like/Quinoprotein amine dehydrogenase"/>
    <property type="match status" value="1"/>
</dbReference>
<evidence type="ECO:0008006" key="4">
    <source>
        <dbReference type="Google" id="ProtNLM"/>
    </source>
</evidence>
<dbReference type="AlphaFoldDB" id="A0A8I6RR27"/>
<sequence length="702" mass="78427">MSRKMGKKSSFNNARYSGRKRGVQRPTTDYHSRDFHRSNLTSAMDAFNCSRAYWHNNSPRTSMTHHKSNAPMSNENDFNQCSSVLYDSNQELPVLPNIQDVYLASSHRDVPIAAIEKHSTSSCSTQTDDKQDVCSVNDPKLSELLERVFSQKNVTEDNVADIFIRELVSALYKLTDVLVENKLNILKVIALIIKLGGECSDKTKNQEPDTHLHLSSYKSVEFNDPRINEVCTLMEIDKKIEALMKKKMELYPLILRPTAEDIINLDHDDNDRTPNTNNLESPMEIGSSIKIKTEIETDEIKIKNGANCSTTDNCVPMSNVNDLCQKQSDILRLVKQELLIERVKTEPPENGLCTDDSNTPCNLLNTPRTELQQESSIAHSLTLPSKPIEAESVNCTRNYSQNENSSDSSFPKYFDVPAKNNKITCLQTFDQLLIAGSYDGCLMLFSTTTGHLVDMVFPHEKPIVSVTVCQNKIITASHDSWLKCYNLVSKKLKSLSVSYPISCTEEIDGILFVGTTTGRMNKFNIKSMTYIASAIQISPSMVIAIKSYNEHVLVVACEGKPVSLRDASNGAILQTLKLLNNLNGIVLTSNSENIIGCRDDSLLVLNSLTGQFGVFNINIEICFLKHYKGVIFVAGHERDKMYEPILLCYSESIVAIDKIHLPKGKPLALFVISCSNMVVSTDQVGLTVINLPKSVSDILRKK</sequence>
<reference evidence="2" key="1">
    <citation type="submission" date="2022-01" db="UniProtKB">
        <authorList>
            <consortium name="EnsemblMetazoa"/>
        </authorList>
    </citation>
    <scope>IDENTIFICATION</scope>
</reference>
<dbReference type="GeneID" id="106666903"/>
<organism evidence="2 3">
    <name type="scientific">Cimex lectularius</name>
    <name type="common">Bed bug</name>
    <name type="synonym">Acanthia lectularia</name>
    <dbReference type="NCBI Taxonomy" id="79782"/>
    <lineage>
        <taxon>Eukaryota</taxon>
        <taxon>Metazoa</taxon>
        <taxon>Ecdysozoa</taxon>
        <taxon>Arthropoda</taxon>
        <taxon>Hexapoda</taxon>
        <taxon>Insecta</taxon>
        <taxon>Pterygota</taxon>
        <taxon>Neoptera</taxon>
        <taxon>Paraneoptera</taxon>
        <taxon>Hemiptera</taxon>
        <taxon>Heteroptera</taxon>
        <taxon>Panheteroptera</taxon>
        <taxon>Cimicomorpha</taxon>
        <taxon>Cimicidae</taxon>
        <taxon>Cimex</taxon>
    </lineage>
</organism>
<dbReference type="RefSeq" id="XP_014249922.1">
    <property type="nucleotide sequence ID" value="XM_014394436.2"/>
</dbReference>
<feature type="region of interest" description="Disordered" evidence="1">
    <location>
        <begin position="1"/>
        <end position="33"/>
    </location>
</feature>
<dbReference type="KEGG" id="clec:106666903"/>
<dbReference type="OrthoDB" id="10002522at2759"/>
<evidence type="ECO:0000313" key="3">
    <source>
        <dbReference type="Proteomes" id="UP000494040"/>
    </source>
</evidence>
<accession>A0A8I6RR27</accession>
<evidence type="ECO:0000256" key="1">
    <source>
        <dbReference type="SAM" id="MobiDB-lite"/>
    </source>
</evidence>
<dbReference type="InterPro" id="IPR015943">
    <property type="entry name" value="WD40/YVTN_repeat-like_dom_sf"/>
</dbReference>
<dbReference type="InterPro" id="IPR036322">
    <property type="entry name" value="WD40_repeat_dom_sf"/>
</dbReference>
<dbReference type="EnsemblMetazoa" id="XM_014394436.2">
    <property type="protein sequence ID" value="XP_014249922.1"/>
    <property type="gene ID" value="LOC106666903"/>
</dbReference>
<proteinExistence type="predicted"/>
<dbReference type="SUPFAM" id="SSF50978">
    <property type="entry name" value="WD40 repeat-like"/>
    <property type="match status" value="1"/>
</dbReference>
<keyword evidence="3" id="KW-1185">Reference proteome</keyword>
<protein>
    <recommendedName>
        <fullName evidence="4">WD repeat-containing protein 55 homolog</fullName>
    </recommendedName>
</protein>
<name>A0A8I6RR27_CIMLE</name>
<evidence type="ECO:0000313" key="2">
    <source>
        <dbReference type="EnsemblMetazoa" id="XP_014249922.1"/>
    </source>
</evidence>